<keyword evidence="2 7" id="KW-0699">rRNA-binding</keyword>
<keyword evidence="12" id="KW-1185">Reference proteome</keyword>
<accession>A0A8J2FS03</accession>
<dbReference type="Pfam" id="PF00163">
    <property type="entry name" value="Ribosomal_S4"/>
    <property type="match status" value="1"/>
</dbReference>
<dbReference type="GO" id="GO:0019843">
    <property type="term" value="F:rRNA binding"/>
    <property type="evidence" value="ECO:0007669"/>
    <property type="project" value="UniProtKB-UniRule"/>
</dbReference>
<dbReference type="PROSITE" id="PS50889">
    <property type="entry name" value="S4"/>
    <property type="match status" value="1"/>
</dbReference>
<dbReference type="HAMAP" id="MF_01306_B">
    <property type="entry name" value="Ribosomal_uS4_B"/>
    <property type="match status" value="1"/>
</dbReference>
<dbReference type="AlphaFoldDB" id="A0A8J2FS03"/>
<gene>
    <name evidence="7 11" type="primary">rpsD</name>
    <name evidence="11" type="ORF">MPNT_190038</name>
</gene>
<evidence type="ECO:0000313" key="11">
    <source>
        <dbReference type="EMBL" id="CAF0695427.1"/>
    </source>
</evidence>
<dbReference type="Gene3D" id="1.10.1050.10">
    <property type="entry name" value="Ribosomal Protein S4 Delta 41, Chain A, domain 1"/>
    <property type="match status" value="1"/>
</dbReference>
<evidence type="ECO:0000256" key="4">
    <source>
        <dbReference type="ARBA" id="ARBA00022980"/>
    </source>
</evidence>
<comment type="caution">
    <text evidence="11">The sequence shown here is derived from an EMBL/GenBank/DDBJ whole genome shotgun (WGS) entry which is preliminary data.</text>
</comment>
<dbReference type="InterPro" id="IPR036986">
    <property type="entry name" value="S4_RNA-bd_sf"/>
</dbReference>
<dbReference type="NCBIfam" id="NF003717">
    <property type="entry name" value="PRK05327.1"/>
    <property type="match status" value="1"/>
</dbReference>
<dbReference type="FunFam" id="3.10.290.10:FF:000001">
    <property type="entry name" value="30S ribosomal protein S4"/>
    <property type="match status" value="1"/>
</dbReference>
<dbReference type="NCBIfam" id="TIGR01017">
    <property type="entry name" value="rpsD_bact"/>
    <property type="match status" value="1"/>
</dbReference>
<evidence type="ECO:0000259" key="9">
    <source>
        <dbReference type="SMART" id="SM00363"/>
    </source>
</evidence>
<reference evidence="11" key="1">
    <citation type="submission" date="2021-02" db="EMBL/GenBank/DDBJ databases">
        <authorList>
            <person name="Cremers G."/>
            <person name="Picone N."/>
        </authorList>
    </citation>
    <scope>NUCLEOTIDE SEQUENCE</scope>
    <source>
        <strain evidence="11">PQ17</strain>
    </source>
</reference>
<dbReference type="SMART" id="SM01390">
    <property type="entry name" value="Ribosomal_S4"/>
    <property type="match status" value="1"/>
</dbReference>
<evidence type="ECO:0000313" key="12">
    <source>
        <dbReference type="Proteomes" id="UP000663859"/>
    </source>
</evidence>
<dbReference type="InterPro" id="IPR002942">
    <property type="entry name" value="S4_RNA-bd"/>
</dbReference>
<evidence type="ECO:0000259" key="10">
    <source>
        <dbReference type="SMART" id="SM01390"/>
    </source>
</evidence>
<comment type="function">
    <text evidence="7">One of the primary rRNA binding proteins, it binds directly to 16S rRNA where it nucleates assembly of the body of the 30S subunit.</text>
</comment>
<organism evidence="11 12">
    <name type="scientific">Candidatus Methylacidithermus pantelleriae</name>
    <dbReference type="NCBI Taxonomy" id="2744239"/>
    <lineage>
        <taxon>Bacteria</taxon>
        <taxon>Pseudomonadati</taxon>
        <taxon>Verrucomicrobiota</taxon>
        <taxon>Methylacidiphilae</taxon>
        <taxon>Methylacidiphilales</taxon>
        <taxon>Methylacidiphilaceae</taxon>
        <taxon>Candidatus Methylacidithermus</taxon>
    </lineage>
</organism>
<dbReference type="InterPro" id="IPR005709">
    <property type="entry name" value="Ribosomal_uS4_bac-type"/>
</dbReference>
<evidence type="ECO:0000256" key="2">
    <source>
        <dbReference type="ARBA" id="ARBA00022730"/>
    </source>
</evidence>
<dbReference type="Gene3D" id="3.10.290.10">
    <property type="entry name" value="RNA-binding S4 domain"/>
    <property type="match status" value="1"/>
</dbReference>
<evidence type="ECO:0000256" key="7">
    <source>
        <dbReference type="HAMAP-Rule" id="MF_01306"/>
    </source>
</evidence>
<evidence type="ECO:0000256" key="5">
    <source>
        <dbReference type="ARBA" id="ARBA00023274"/>
    </source>
</evidence>
<dbReference type="GO" id="GO:0042274">
    <property type="term" value="P:ribosomal small subunit biogenesis"/>
    <property type="evidence" value="ECO:0007669"/>
    <property type="project" value="TreeGrafter"/>
</dbReference>
<dbReference type="GO" id="GO:0003735">
    <property type="term" value="F:structural constituent of ribosome"/>
    <property type="evidence" value="ECO:0007669"/>
    <property type="project" value="InterPro"/>
</dbReference>
<comment type="subunit">
    <text evidence="7">Part of the 30S ribosomal subunit. Contacts protein S5. The interaction surface between S4 and S5 is involved in control of translational fidelity.</text>
</comment>
<evidence type="ECO:0000256" key="8">
    <source>
        <dbReference type="RuleBase" id="RU003699"/>
    </source>
</evidence>
<keyword evidence="4 7" id="KW-0689">Ribosomal protein</keyword>
<dbReference type="PROSITE" id="PS00632">
    <property type="entry name" value="RIBOSOMAL_S4"/>
    <property type="match status" value="1"/>
</dbReference>
<feature type="domain" description="Small ribosomal subunit protein uS4 N-terminal" evidence="10">
    <location>
        <begin position="3"/>
        <end position="91"/>
    </location>
</feature>
<feature type="domain" description="RNA-binding S4" evidence="9">
    <location>
        <begin position="92"/>
        <end position="156"/>
    </location>
</feature>
<protein>
    <recommendedName>
        <fullName evidence="6 7">Small ribosomal subunit protein uS4</fullName>
    </recommendedName>
</protein>
<dbReference type="GO" id="GO:0006412">
    <property type="term" value="P:translation"/>
    <property type="evidence" value="ECO:0007669"/>
    <property type="project" value="UniProtKB-UniRule"/>
</dbReference>
<evidence type="ECO:0000256" key="6">
    <source>
        <dbReference type="ARBA" id="ARBA00035254"/>
    </source>
</evidence>
<dbReference type="PANTHER" id="PTHR11831:SF4">
    <property type="entry name" value="SMALL RIBOSOMAL SUBUNIT PROTEIN US4M"/>
    <property type="match status" value="1"/>
</dbReference>
<evidence type="ECO:0000256" key="3">
    <source>
        <dbReference type="ARBA" id="ARBA00022884"/>
    </source>
</evidence>
<dbReference type="Proteomes" id="UP000663859">
    <property type="component" value="Unassembled WGS sequence"/>
</dbReference>
<dbReference type="CDD" id="cd00165">
    <property type="entry name" value="S4"/>
    <property type="match status" value="1"/>
</dbReference>
<sequence>MGRYTGPRSKKSRRLGVAVFGPDKAFERRSYPPGVHGERGRRKQTDYGLALAEKQKLRLTYLVGERQFRRYFEMARKRRGVTGEALLGLLETRLDNVVYRLGLAITRFMARQMVVHGHIAVNGRKVTIPSHPLRPGDVVEVRNRPQSRKLALRNLELTQIARVPEWLSLDREALRGEVRRIPSREEIQSVANEQLVVELYSK</sequence>
<dbReference type="InterPro" id="IPR001912">
    <property type="entry name" value="Ribosomal_uS4_N"/>
</dbReference>
<dbReference type="SMART" id="SM00363">
    <property type="entry name" value="S4"/>
    <property type="match status" value="1"/>
</dbReference>
<dbReference type="Pfam" id="PF01479">
    <property type="entry name" value="S4"/>
    <property type="match status" value="1"/>
</dbReference>
<proteinExistence type="inferred from homology"/>
<dbReference type="GO" id="GO:0015935">
    <property type="term" value="C:small ribosomal subunit"/>
    <property type="evidence" value="ECO:0007669"/>
    <property type="project" value="InterPro"/>
</dbReference>
<keyword evidence="5 7" id="KW-0687">Ribonucleoprotein</keyword>
<dbReference type="EMBL" id="CAJNOB010000011">
    <property type="protein sequence ID" value="CAF0695427.1"/>
    <property type="molecule type" value="Genomic_DNA"/>
</dbReference>
<keyword evidence="3 7" id="KW-0694">RNA-binding</keyword>
<dbReference type="PANTHER" id="PTHR11831">
    <property type="entry name" value="30S 40S RIBOSOMAL PROTEIN"/>
    <property type="match status" value="1"/>
</dbReference>
<dbReference type="InterPro" id="IPR022801">
    <property type="entry name" value="Ribosomal_uS4"/>
</dbReference>
<evidence type="ECO:0000256" key="1">
    <source>
        <dbReference type="ARBA" id="ARBA00007465"/>
    </source>
</evidence>
<dbReference type="RefSeq" id="WP_174583100.1">
    <property type="nucleotide sequence ID" value="NZ_CAJNOB010000011.1"/>
</dbReference>
<dbReference type="SUPFAM" id="SSF55174">
    <property type="entry name" value="Alpha-L RNA-binding motif"/>
    <property type="match status" value="1"/>
</dbReference>
<comment type="similarity">
    <text evidence="1 7 8">Belongs to the universal ribosomal protein uS4 family.</text>
</comment>
<name>A0A8J2FS03_9BACT</name>
<comment type="function">
    <text evidence="7">With S5 and S12 plays an important role in translational accuracy.</text>
</comment>
<dbReference type="InterPro" id="IPR018079">
    <property type="entry name" value="Ribosomal_uS4_CS"/>
</dbReference>